<dbReference type="InterPro" id="IPR036864">
    <property type="entry name" value="Zn2-C6_fun-type_DNA-bd_sf"/>
</dbReference>
<dbReference type="AlphaFoldDB" id="A0AB34KMW4"/>
<dbReference type="PANTHER" id="PTHR47784">
    <property type="entry name" value="STEROL UPTAKE CONTROL PROTEIN 2"/>
    <property type="match status" value="1"/>
</dbReference>
<dbReference type="SUPFAM" id="SSF57701">
    <property type="entry name" value="Zn2/Cys6 DNA-binding domain"/>
    <property type="match status" value="1"/>
</dbReference>
<dbReference type="InterPro" id="IPR001138">
    <property type="entry name" value="Zn2Cys6_DnaBD"/>
</dbReference>
<feature type="compositionally biased region" description="Polar residues" evidence="2">
    <location>
        <begin position="45"/>
        <end position="59"/>
    </location>
</feature>
<sequence>MPMRRSHAKSRLGCQQCKVRRVKCDEQTPACTRCVKRGEKCSFLTSPAEQDSPSSNSHGTPHDCSQEQHSRHLLELELMQQWTTITYKSMAYDRPDAQPLLTIDLPRSALNHEYLLDAIFSFTALHLASQSQDDPSTADYYVSAAVHFRDRGMARVAPVLQDVHLSEDDPEPRELYALFWFSALAGVVTMAMTVVTQHSPSCPAFPDVPIGKRFISMEIALAQLWRGTRAIMDIASSLRGGMNLGTAPPPVKPHGKIDKELVSFIAQLETLVEQSDSPRSPADGQLEAKPLYRQSVELMRKAIETFCVSGSLEELMAFGPVLGENFATLLQEGEPLALLNTLCYGTLLDLVSHKWWIGSAGKALVDECSTALRGCPEEWRDLISRARRKVGLAEALSPSMSVG</sequence>
<gene>
    <name evidence="4" type="ORF">WHR41_06294</name>
</gene>
<feature type="domain" description="Zn(2)-C6 fungal-type" evidence="3">
    <location>
        <begin position="13"/>
        <end position="43"/>
    </location>
</feature>
<name>A0AB34KMW4_9PEZI</name>
<evidence type="ECO:0000259" key="3">
    <source>
        <dbReference type="PROSITE" id="PS50048"/>
    </source>
</evidence>
<protein>
    <recommendedName>
        <fullName evidence="3">Zn(2)-C6 fungal-type domain-containing protein</fullName>
    </recommendedName>
</protein>
<dbReference type="PANTHER" id="PTHR47784:SF5">
    <property type="entry name" value="STEROL UPTAKE CONTROL PROTEIN 2"/>
    <property type="match status" value="1"/>
</dbReference>
<feature type="region of interest" description="Disordered" evidence="2">
    <location>
        <begin position="45"/>
        <end position="68"/>
    </location>
</feature>
<dbReference type="EMBL" id="JAAQHG020000026">
    <property type="protein sequence ID" value="KAL1584389.1"/>
    <property type="molecule type" value="Genomic_DNA"/>
</dbReference>
<keyword evidence="1" id="KW-0539">Nucleus</keyword>
<organism evidence="4 5">
    <name type="scientific">Cladosporium halotolerans</name>
    <dbReference type="NCBI Taxonomy" id="1052096"/>
    <lineage>
        <taxon>Eukaryota</taxon>
        <taxon>Fungi</taxon>
        <taxon>Dikarya</taxon>
        <taxon>Ascomycota</taxon>
        <taxon>Pezizomycotina</taxon>
        <taxon>Dothideomycetes</taxon>
        <taxon>Dothideomycetidae</taxon>
        <taxon>Cladosporiales</taxon>
        <taxon>Cladosporiaceae</taxon>
        <taxon>Cladosporium</taxon>
    </lineage>
</organism>
<proteinExistence type="predicted"/>
<dbReference type="SMART" id="SM00066">
    <property type="entry name" value="GAL4"/>
    <property type="match status" value="1"/>
</dbReference>
<evidence type="ECO:0000313" key="4">
    <source>
        <dbReference type="EMBL" id="KAL1584389.1"/>
    </source>
</evidence>
<dbReference type="PROSITE" id="PS00463">
    <property type="entry name" value="ZN2_CY6_FUNGAL_1"/>
    <property type="match status" value="1"/>
</dbReference>
<dbReference type="GO" id="GO:0008270">
    <property type="term" value="F:zinc ion binding"/>
    <property type="evidence" value="ECO:0007669"/>
    <property type="project" value="InterPro"/>
</dbReference>
<comment type="caution">
    <text evidence="4">The sequence shown here is derived from an EMBL/GenBank/DDBJ whole genome shotgun (WGS) entry which is preliminary data.</text>
</comment>
<accession>A0AB34KMW4</accession>
<evidence type="ECO:0000313" key="5">
    <source>
        <dbReference type="Proteomes" id="UP000803884"/>
    </source>
</evidence>
<dbReference type="InterPro" id="IPR053157">
    <property type="entry name" value="Sterol_Uptake_Regulator"/>
</dbReference>
<dbReference type="Proteomes" id="UP000803884">
    <property type="component" value="Unassembled WGS sequence"/>
</dbReference>
<dbReference type="RefSeq" id="XP_069227495.1">
    <property type="nucleotide sequence ID" value="XM_069374899.1"/>
</dbReference>
<evidence type="ECO:0000256" key="1">
    <source>
        <dbReference type="ARBA" id="ARBA00023242"/>
    </source>
</evidence>
<dbReference type="Gene3D" id="4.10.240.10">
    <property type="entry name" value="Zn(2)-C6 fungal-type DNA-binding domain"/>
    <property type="match status" value="1"/>
</dbReference>
<dbReference type="Pfam" id="PF00172">
    <property type="entry name" value="Zn_clus"/>
    <property type="match status" value="1"/>
</dbReference>
<keyword evidence="5" id="KW-1185">Reference proteome</keyword>
<dbReference type="PROSITE" id="PS50048">
    <property type="entry name" value="ZN2_CY6_FUNGAL_2"/>
    <property type="match status" value="1"/>
</dbReference>
<dbReference type="GO" id="GO:0001228">
    <property type="term" value="F:DNA-binding transcription activator activity, RNA polymerase II-specific"/>
    <property type="evidence" value="ECO:0007669"/>
    <property type="project" value="TreeGrafter"/>
</dbReference>
<dbReference type="CDD" id="cd00067">
    <property type="entry name" value="GAL4"/>
    <property type="match status" value="1"/>
</dbReference>
<dbReference type="GeneID" id="96007737"/>
<dbReference type="PRINTS" id="PR00755">
    <property type="entry name" value="AFLATOXINBRP"/>
</dbReference>
<evidence type="ECO:0000256" key="2">
    <source>
        <dbReference type="SAM" id="MobiDB-lite"/>
    </source>
</evidence>
<reference evidence="4 5" key="1">
    <citation type="journal article" date="2020" name="Microbiol. Resour. Announc.">
        <title>Draft Genome Sequence of a Cladosporium Species Isolated from the Mesophotic Ascidian Didemnum maculosum.</title>
        <authorList>
            <person name="Gioti A."/>
            <person name="Siaperas R."/>
            <person name="Nikolaivits E."/>
            <person name="Le Goff G."/>
            <person name="Ouazzani J."/>
            <person name="Kotoulas G."/>
            <person name="Topakas E."/>
        </authorList>
    </citation>
    <scope>NUCLEOTIDE SEQUENCE [LARGE SCALE GENOMIC DNA]</scope>
    <source>
        <strain evidence="4 5">TM138-S3</strain>
    </source>
</reference>